<dbReference type="EMBL" id="JASHIF010000007">
    <property type="protein sequence ID" value="MDI9859122.1"/>
    <property type="molecule type" value="Genomic_DNA"/>
</dbReference>
<dbReference type="SUPFAM" id="SSF89360">
    <property type="entry name" value="HesB-like domain"/>
    <property type="match status" value="1"/>
</dbReference>
<dbReference type="InterPro" id="IPR000361">
    <property type="entry name" value="ATAP_core_dom"/>
</dbReference>
<proteinExistence type="predicted"/>
<organism evidence="2 3">
    <name type="scientific">Flectobacillus roseus</name>
    <dbReference type="NCBI Taxonomy" id="502259"/>
    <lineage>
        <taxon>Bacteria</taxon>
        <taxon>Pseudomonadati</taxon>
        <taxon>Bacteroidota</taxon>
        <taxon>Cytophagia</taxon>
        <taxon>Cytophagales</taxon>
        <taxon>Flectobacillaceae</taxon>
        <taxon>Flectobacillus</taxon>
    </lineage>
</organism>
<dbReference type="Pfam" id="PF01521">
    <property type="entry name" value="Fe-S_biosyn"/>
    <property type="match status" value="1"/>
</dbReference>
<name>A0ABT6Y6G0_9BACT</name>
<sequence>MNSPTIIPITITEIAQQEILKALTIKGIPEDYYLRVGLRGSACSASYLIGFDKKEDHDELYEIDGIQLIINKHHLMYLIGVELDFEEDGNGFTFNK</sequence>
<dbReference type="PANTHER" id="PTHR10072:SF41">
    <property type="entry name" value="IRON-SULFUR CLUSTER ASSEMBLY 1 HOMOLOG, MITOCHONDRIAL"/>
    <property type="match status" value="1"/>
</dbReference>
<comment type="caution">
    <text evidence="2">The sequence shown here is derived from an EMBL/GenBank/DDBJ whole genome shotgun (WGS) entry which is preliminary data.</text>
</comment>
<dbReference type="PANTHER" id="PTHR10072">
    <property type="entry name" value="IRON-SULFUR CLUSTER ASSEMBLY PROTEIN"/>
    <property type="match status" value="1"/>
</dbReference>
<feature type="domain" description="Core" evidence="1">
    <location>
        <begin position="9"/>
        <end position="94"/>
    </location>
</feature>
<dbReference type="InterPro" id="IPR050322">
    <property type="entry name" value="Fe-S_cluster_asmbl/transfer"/>
</dbReference>
<evidence type="ECO:0000313" key="3">
    <source>
        <dbReference type="Proteomes" id="UP001236507"/>
    </source>
</evidence>
<evidence type="ECO:0000313" key="2">
    <source>
        <dbReference type="EMBL" id="MDI9859122.1"/>
    </source>
</evidence>
<dbReference type="Gene3D" id="2.60.300.12">
    <property type="entry name" value="HesB-like domain"/>
    <property type="match status" value="1"/>
</dbReference>
<dbReference type="Proteomes" id="UP001236507">
    <property type="component" value="Unassembled WGS sequence"/>
</dbReference>
<gene>
    <name evidence="2" type="ORF">QM524_07880</name>
</gene>
<keyword evidence="3" id="KW-1185">Reference proteome</keyword>
<dbReference type="RefSeq" id="WP_095160306.1">
    <property type="nucleotide sequence ID" value="NZ_JASHIF010000007.1"/>
</dbReference>
<accession>A0ABT6Y6G0</accession>
<reference evidence="2 3" key="1">
    <citation type="submission" date="2023-05" db="EMBL/GenBank/DDBJ databases">
        <title>Novel species of genus Flectobacillus isolated from stream in China.</title>
        <authorList>
            <person name="Lu H."/>
        </authorList>
    </citation>
    <scope>NUCLEOTIDE SEQUENCE [LARGE SCALE GENOMIC DNA]</scope>
    <source>
        <strain evidence="2 3">KCTC 42575</strain>
    </source>
</reference>
<dbReference type="InterPro" id="IPR035903">
    <property type="entry name" value="HesB-like_dom_sf"/>
</dbReference>
<evidence type="ECO:0000259" key="1">
    <source>
        <dbReference type="Pfam" id="PF01521"/>
    </source>
</evidence>
<protein>
    <submittedName>
        <fullName evidence="2">Iron-sulfur cluster biosynthesis family protein</fullName>
    </submittedName>
</protein>